<dbReference type="EMBL" id="SUNJ01009617">
    <property type="protein sequence ID" value="TPP60283.1"/>
    <property type="molecule type" value="Genomic_DNA"/>
</dbReference>
<organism evidence="2 3">
    <name type="scientific">Fasciola gigantica</name>
    <name type="common">Giant liver fluke</name>
    <dbReference type="NCBI Taxonomy" id="46835"/>
    <lineage>
        <taxon>Eukaryota</taxon>
        <taxon>Metazoa</taxon>
        <taxon>Spiralia</taxon>
        <taxon>Lophotrochozoa</taxon>
        <taxon>Platyhelminthes</taxon>
        <taxon>Trematoda</taxon>
        <taxon>Digenea</taxon>
        <taxon>Plagiorchiida</taxon>
        <taxon>Echinostomata</taxon>
        <taxon>Echinostomatoidea</taxon>
        <taxon>Fasciolidae</taxon>
        <taxon>Fasciola</taxon>
    </lineage>
</organism>
<feature type="chain" id="PRO_5021454149" evidence="1">
    <location>
        <begin position="21"/>
        <end position="70"/>
    </location>
</feature>
<gene>
    <name evidence="2" type="ORF">FGIG_06029</name>
</gene>
<protein>
    <submittedName>
        <fullName evidence="2">Uncharacterized protein</fullName>
    </submittedName>
</protein>
<keyword evidence="3" id="KW-1185">Reference proteome</keyword>
<name>A0A504YGN2_FASGI</name>
<keyword evidence="1" id="KW-0732">Signal</keyword>
<accession>A0A504YGN2</accession>
<evidence type="ECO:0000256" key="1">
    <source>
        <dbReference type="SAM" id="SignalP"/>
    </source>
</evidence>
<dbReference type="OrthoDB" id="6219646at2759"/>
<evidence type="ECO:0000313" key="3">
    <source>
        <dbReference type="Proteomes" id="UP000316759"/>
    </source>
</evidence>
<reference evidence="2 3" key="1">
    <citation type="submission" date="2019-04" db="EMBL/GenBank/DDBJ databases">
        <title>Annotation for the trematode Fasciola gigantica.</title>
        <authorList>
            <person name="Choi Y.-J."/>
        </authorList>
    </citation>
    <scope>NUCLEOTIDE SEQUENCE [LARGE SCALE GENOMIC DNA]</scope>
    <source>
        <strain evidence="2">Uganda_cow_1</strain>
    </source>
</reference>
<comment type="caution">
    <text evidence="2">The sequence shown here is derived from an EMBL/GenBank/DDBJ whole genome shotgun (WGS) entry which is preliminary data.</text>
</comment>
<sequence>MNTVMISILAICLFASTSNGMWTRPRYVHTIEEDDVFNEQPFDGFRVKSKGKPNKRWFPIKEYRAGLMEV</sequence>
<dbReference type="AlphaFoldDB" id="A0A504YGN2"/>
<dbReference type="Proteomes" id="UP000316759">
    <property type="component" value="Unassembled WGS sequence"/>
</dbReference>
<evidence type="ECO:0000313" key="2">
    <source>
        <dbReference type="EMBL" id="TPP60283.1"/>
    </source>
</evidence>
<feature type="signal peptide" evidence="1">
    <location>
        <begin position="1"/>
        <end position="20"/>
    </location>
</feature>
<proteinExistence type="predicted"/>